<evidence type="ECO:0000313" key="3">
    <source>
        <dbReference type="Proteomes" id="UP000190229"/>
    </source>
</evidence>
<comment type="caution">
    <text evidence="2">The sequence shown here is derived from an EMBL/GenBank/DDBJ whole genome shotgun (WGS) entry which is preliminary data.</text>
</comment>
<organism evidence="2 3">
    <name type="scientific">Ferroacidibacillus organovorans</name>
    <dbReference type="NCBI Taxonomy" id="1765683"/>
    <lineage>
        <taxon>Bacteria</taxon>
        <taxon>Bacillati</taxon>
        <taxon>Bacillota</taxon>
        <taxon>Bacilli</taxon>
        <taxon>Bacillales</taxon>
        <taxon>Alicyclobacillaceae</taxon>
        <taxon>Ferroacidibacillus</taxon>
    </lineage>
</organism>
<evidence type="ECO:0000313" key="2">
    <source>
        <dbReference type="EMBL" id="OPG16003.1"/>
    </source>
</evidence>
<dbReference type="Proteomes" id="UP000190229">
    <property type="component" value="Unassembled WGS sequence"/>
</dbReference>
<dbReference type="AlphaFoldDB" id="A0A1V4EST8"/>
<accession>A0A1V4EST8</accession>
<gene>
    <name evidence="2" type="ORF">B2M26_08835</name>
</gene>
<dbReference type="InterPro" id="IPR038721">
    <property type="entry name" value="IS701-like_DDE_dom"/>
</dbReference>
<name>A0A1V4EST8_9BACL</name>
<dbReference type="InterPro" id="IPR012337">
    <property type="entry name" value="RNaseH-like_sf"/>
</dbReference>
<proteinExistence type="predicted"/>
<evidence type="ECO:0000259" key="1">
    <source>
        <dbReference type="Pfam" id="PF13546"/>
    </source>
</evidence>
<dbReference type="SUPFAM" id="SSF53098">
    <property type="entry name" value="Ribonuclease H-like"/>
    <property type="match status" value="1"/>
</dbReference>
<sequence>MVRQVPSFEQLPSSVASFFKEYRLASLLKQSRVTKQAGIPANRLFTFLLTLVFSGRSLSRNLDPQRETGFCKDTVYRFLNASTHNWRRFLLLLAQSVVARMQLLTSKDRTEVLIVDDSLYNRNRSKNVELLARVYDHATHRFVRGFRMLTLGWSDGNSFVPLAFSLLSSEKTENRIQDMDSSADRRTSGYRRRRESILKATVVLFDLLAQAKAAGIKTRILLFDSWFAFPSTIVRAVGEEMTVICMLKAMKTVTYSVQGKRLTLAQIYALVKKRRGRAKILASIEVEVGQNEQGQGVPAKIVFVRDRNRSKQWLALLCTDVTLSDEEVIRLYGERWNIEVFFKVLKSQLRLARELQGRSYDAMVAHTTIVFTRYLLLAVETRNEQDPRTLGALFLAMCDEMTDLRYAEAIARLLQFFTRVTEGVASEESTEIEVAVQHFIASLPSTIKARIAA</sequence>
<dbReference type="Pfam" id="PF13546">
    <property type="entry name" value="DDE_5"/>
    <property type="match status" value="1"/>
</dbReference>
<dbReference type="Gene3D" id="3.90.350.10">
    <property type="entry name" value="Transposase Inhibitor Protein From Tn5, Chain A, domain 1"/>
    <property type="match status" value="1"/>
</dbReference>
<dbReference type="EMBL" id="MWPS01000023">
    <property type="protein sequence ID" value="OPG16003.1"/>
    <property type="molecule type" value="Genomic_DNA"/>
</dbReference>
<dbReference type="RefSeq" id="WP_079290762.1">
    <property type="nucleotide sequence ID" value="NZ_MWPS01000023.1"/>
</dbReference>
<feature type="domain" description="Transposase IS701-like DDE" evidence="1">
    <location>
        <begin position="59"/>
        <end position="233"/>
    </location>
</feature>
<reference evidence="2 3" key="1">
    <citation type="submission" date="2017-02" db="EMBL/GenBank/DDBJ databases">
        <title>Draft genome of Acidibacillus ferrooxidans Huett2.</title>
        <authorList>
            <person name="Schopf S."/>
        </authorList>
    </citation>
    <scope>NUCLEOTIDE SEQUENCE [LARGE SCALE GENOMIC DNA]</scope>
    <source>
        <strain evidence="2 3">Huett2</strain>
    </source>
</reference>
<protein>
    <recommendedName>
        <fullName evidence="1">Transposase IS701-like DDE domain-containing protein</fullName>
    </recommendedName>
</protein>
<keyword evidence="3" id="KW-1185">Reference proteome</keyword>